<feature type="region of interest" description="Disordered" evidence="1">
    <location>
        <begin position="65"/>
        <end position="100"/>
    </location>
</feature>
<feature type="region of interest" description="Disordered" evidence="1">
    <location>
        <begin position="1"/>
        <end position="51"/>
    </location>
</feature>
<proteinExistence type="predicted"/>
<dbReference type="Proteomes" id="UP000177798">
    <property type="component" value="Chromosome 1"/>
</dbReference>
<gene>
    <name evidence="2" type="ORF">sscle_01g002350</name>
</gene>
<dbReference type="KEGG" id="ssl:SS1G_09890"/>
<dbReference type="OrthoDB" id="6105938at2759"/>
<feature type="compositionally biased region" description="Acidic residues" evidence="1">
    <location>
        <begin position="171"/>
        <end position="181"/>
    </location>
</feature>
<dbReference type="OMA" id="HGFKWGD"/>
<dbReference type="EMBL" id="CP017814">
    <property type="protein sequence ID" value="APA05465.1"/>
    <property type="molecule type" value="Genomic_DNA"/>
</dbReference>
<reference evidence="3" key="1">
    <citation type="journal article" date="2017" name="Genome Biol. Evol.">
        <title>The complete genome sequence of the phytopathogenic fungus Sclerotinia sclerotiorum reveals insights into the genome architecture of broad host range pathogens.</title>
        <authorList>
            <person name="Derbyshire M."/>
            <person name="Denton-Giles M."/>
            <person name="Hegedus D."/>
            <person name="Seifbarghy S."/>
            <person name="Rollins J."/>
            <person name="van Kan J."/>
            <person name="Seidl M.F."/>
            <person name="Faino L."/>
            <person name="Mbengue M."/>
            <person name="Navaud O."/>
            <person name="Raffaele S."/>
            <person name="Hammond-Kosack K."/>
            <person name="Heard S."/>
            <person name="Oliver R."/>
        </authorList>
    </citation>
    <scope>NUCLEOTIDE SEQUENCE [LARGE SCALE GENOMIC DNA]</scope>
    <source>
        <strain evidence="3">ATCC 18683 / 1980 / Ss-1</strain>
    </source>
</reference>
<evidence type="ECO:0000256" key="1">
    <source>
        <dbReference type="SAM" id="MobiDB-lite"/>
    </source>
</evidence>
<feature type="compositionally biased region" description="Low complexity" evidence="1">
    <location>
        <begin position="10"/>
        <end position="23"/>
    </location>
</feature>
<feature type="compositionally biased region" description="Basic and acidic residues" evidence="1">
    <location>
        <begin position="147"/>
        <end position="170"/>
    </location>
</feature>
<dbReference type="PANTHER" id="PTHR38846">
    <property type="entry name" value="C3H1-TYPE DOMAIN-CONTAINING PROTEIN"/>
    <property type="match status" value="1"/>
</dbReference>
<feature type="region of interest" description="Disordered" evidence="1">
    <location>
        <begin position="229"/>
        <end position="290"/>
    </location>
</feature>
<evidence type="ECO:0000313" key="3">
    <source>
        <dbReference type="Proteomes" id="UP000177798"/>
    </source>
</evidence>
<organism evidence="2 3">
    <name type="scientific">Sclerotinia sclerotiorum (strain ATCC 18683 / 1980 / Ss-1)</name>
    <name type="common">White mold</name>
    <name type="synonym">Whetzelinia sclerotiorum</name>
    <dbReference type="NCBI Taxonomy" id="665079"/>
    <lineage>
        <taxon>Eukaryota</taxon>
        <taxon>Fungi</taxon>
        <taxon>Dikarya</taxon>
        <taxon>Ascomycota</taxon>
        <taxon>Pezizomycotina</taxon>
        <taxon>Leotiomycetes</taxon>
        <taxon>Helotiales</taxon>
        <taxon>Sclerotiniaceae</taxon>
        <taxon>Sclerotinia</taxon>
    </lineage>
</organism>
<evidence type="ECO:0000313" key="2">
    <source>
        <dbReference type="EMBL" id="APA05465.1"/>
    </source>
</evidence>
<dbReference type="RefSeq" id="XP_001589257.1">
    <property type="nucleotide sequence ID" value="XM_001589207.1"/>
</dbReference>
<protein>
    <submittedName>
        <fullName evidence="2">Uncharacterized protein</fullName>
    </submittedName>
</protein>
<name>A0A1D9PRV8_SCLS1</name>
<feature type="region of interest" description="Disordered" evidence="1">
    <location>
        <begin position="123"/>
        <end position="181"/>
    </location>
</feature>
<sequence>MAKKSKKIASPSQSVSDTSSDGDGAPVYTPPETESVDGPSSSTHLSDTGHLSDIIQVLQDVKLAQDNANEAEQETDKSAKKKRGKRNNRSLGKESVPADTIVSNVANALQNLVVSEKETNNLEQEQINAKSEKNRRTKERKKRSKARKAEEDAQKEFDAIIANDKSKSMEGEEEGSEEEVGVEGISNYRWLKDSGWNNMKHFMIVHGFKWGDHDDYDAAKEFIKRIREDQASEEQVEPEPPKKKVVEDVSVSKPKTAKTKKGQTSEKPEPPKNGTAKDASSKQKSTRSKKNTVVGLWEDYFGEETQLGNWQRLCVDVGMEEIPTSITQCRKALGKVWVNIFDFLDAKAEGKPVKRYSSEHKLATYTLKSGKIFPKIHAKQGGPARVLLAHIFRH</sequence>
<dbReference type="VEuPathDB" id="FungiDB:sscle_01g002350"/>
<dbReference type="PANTHER" id="PTHR38846:SF1">
    <property type="entry name" value="C3H1-TYPE DOMAIN-CONTAINING PROTEIN"/>
    <property type="match status" value="1"/>
</dbReference>
<feature type="compositionally biased region" description="Basic residues" evidence="1">
    <location>
        <begin position="133"/>
        <end position="146"/>
    </location>
</feature>
<feature type="compositionally biased region" description="Basic residues" evidence="1">
    <location>
        <begin position="79"/>
        <end position="88"/>
    </location>
</feature>
<dbReference type="AlphaFoldDB" id="A0A1D9PRV8"/>
<accession>A0A1D9PRV8</accession>